<accession>A0A0L0V5E8</accession>
<dbReference type="Proteomes" id="UP000054564">
    <property type="component" value="Unassembled WGS sequence"/>
</dbReference>
<sequence length="205" mass="22645">MTGPEITTAPLTQKNLTAHTNHPLLSQSAVDWLRTTLKSHSSPCFHTMSTSNHYTNDQAPDNDWFTQLEDNELDDVIPPSQFCLSQLSDYFCLPPPPSPSHLPNVDVQVPLSPTPGNSAPVPDRNRIRPNPSQRVVIKLPIKYSVWVHDALPVTRRAAGSGNGRPPPEWAKVASKLPLDVWTASPTDYNWGLAKHEIIKVIGPTL</sequence>
<comment type="caution">
    <text evidence="1">The sequence shown here is derived from an EMBL/GenBank/DDBJ whole genome shotgun (WGS) entry which is preliminary data.</text>
</comment>
<proteinExistence type="predicted"/>
<protein>
    <submittedName>
        <fullName evidence="1">Uncharacterized protein</fullName>
    </submittedName>
</protein>
<evidence type="ECO:0000313" key="1">
    <source>
        <dbReference type="EMBL" id="KNE94487.1"/>
    </source>
</evidence>
<dbReference type="OrthoDB" id="10575074at2759"/>
<organism evidence="1 2">
    <name type="scientific">Puccinia striiformis f. sp. tritici PST-78</name>
    <dbReference type="NCBI Taxonomy" id="1165861"/>
    <lineage>
        <taxon>Eukaryota</taxon>
        <taxon>Fungi</taxon>
        <taxon>Dikarya</taxon>
        <taxon>Basidiomycota</taxon>
        <taxon>Pucciniomycotina</taxon>
        <taxon>Pucciniomycetes</taxon>
        <taxon>Pucciniales</taxon>
        <taxon>Pucciniaceae</taxon>
        <taxon>Puccinia</taxon>
    </lineage>
</organism>
<dbReference type="EMBL" id="AJIL01000115">
    <property type="protein sequence ID" value="KNE94487.1"/>
    <property type="molecule type" value="Genomic_DNA"/>
</dbReference>
<name>A0A0L0V5E8_9BASI</name>
<reference evidence="2" key="1">
    <citation type="submission" date="2014-03" db="EMBL/GenBank/DDBJ databases">
        <title>The Genome Sequence of Puccinia striiformis f. sp. tritici PST-78.</title>
        <authorList>
            <consortium name="The Broad Institute Genome Sequencing Platform"/>
            <person name="Cuomo C."/>
            <person name="Hulbert S."/>
            <person name="Chen X."/>
            <person name="Walker B."/>
            <person name="Young S.K."/>
            <person name="Zeng Q."/>
            <person name="Gargeya S."/>
            <person name="Fitzgerald M."/>
            <person name="Haas B."/>
            <person name="Abouelleil A."/>
            <person name="Alvarado L."/>
            <person name="Arachchi H.M."/>
            <person name="Berlin A.M."/>
            <person name="Chapman S.B."/>
            <person name="Goldberg J."/>
            <person name="Griggs A."/>
            <person name="Gujja S."/>
            <person name="Hansen M."/>
            <person name="Howarth C."/>
            <person name="Imamovic A."/>
            <person name="Larimer J."/>
            <person name="McCowan C."/>
            <person name="Montmayeur A."/>
            <person name="Murphy C."/>
            <person name="Neiman D."/>
            <person name="Pearson M."/>
            <person name="Priest M."/>
            <person name="Roberts A."/>
            <person name="Saif S."/>
            <person name="Shea T."/>
            <person name="Sisk P."/>
            <person name="Sykes S."/>
            <person name="Wortman J."/>
            <person name="Nusbaum C."/>
            <person name="Birren B."/>
        </authorList>
    </citation>
    <scope>NUCLEOTIDE SEQUENCE [LARGE SCALE GENOMIC DNA]</scope>
    <source>
        <strain evidence="2">race PST-78</strain>
    </source>
</reference>
<dbReference type="AlphaFoldDB" id="A0A0L0V5E8"/>
<keyword evidence="2" id="KW-1185">Reference proteome</keyword>
<gene>
    <name evidence="1" type="ORF">PSTG_12134</name>
</gene>
<evidence type="ECO:0000313" key="2">
    <source>
        <dbReference type="Proteomes" id="UP000054564"/>
    </source>
</evidence>